<name>A0AAE4UUS5_9NOCA</name>
<accession>A0AAE4UUS5</accession>
<comment type="caution">
    <text evidence="1">The sequence shown here is derived from an EMBL/GenBank/DDBJ whole genome shotgun (WGS) entry which is preliminary data.</text>
</comment>
<sequence length="156" mass="17262">MTNTNRAADAAVRELLCDKHGARYHRGRSGIDFYRLRPAPEMYPGLVLTVEVHLVGSVTTFIVMNRDEAMPTPDGAAEWLTANVHPFMEPWLQHTRRGSPVPSGGWTDAMFVLTSDAVDLLALWIPKEFGWAEEEARKLTALVESDQAGENAEAVA</sequence>
<proteinExistence type="predicted"/>
<organism evidence="1 2">
    <name type="scientific">Rhodococcus oxybenzonivorans</name>
    <dbReference type="NCBI Taxonomy" id="1990687"/>
    <lineage>
        <taxon>Bacteria</taxon>
        <taxon>Bacillati</taxon>
        <taxon>Actinomycetota</taxon>
        <taxon>Actinomycetes</taxon>
        <taxon>Mycobacteriales</taxon>
        <taxon>Nocardiaceae</taxon>
        <taxon>Rhodococcus</taxon>
    </lineage>
</organism>
<protein>
    <submittedName>
        <fullName evidence="1">Uncharacterized protein</fullName>
    </submittedName>
</protein>
<gene>
    <name evidence="1" type="ORF">R4315_01875</name>
</gene>
<dbReference type="EMBL" id="JAWLUP010000002">
    <property type="protein sequence ID" value="MDV7263308.1"/>
    <property type="molecule type" value="Genomic_DNA"/>
</dbReference>
<dbReference type="AlphaFoldDB" id="A0AAE4UUS5"/>
<evidence type="ECO:0000313" key="2">
    <source>
        <dbReference type="Proteomes" id="UP001185863"/>
    </source>
</evidence>
<evidence type="ECO:0000313" key="1">
    <source>
        <dbReference type="EMBL" id="MDV7263308.1"/>
    </source>
</evidence>
<dbReference type="Proteomes" id="UP001185863">
    <property type="component" value="Unassembled WGS sequence"/>
</dbReference>
<dbReference type="RefSeq" id="WP_317746921.1">
    <property type="nucleotide sequence ID" value="NZ_JAWLUP010000002.1"/>
</dbReference>
<reference evidence="1" key="1">
    <citation type="submission" date="2023-10" db="EMBL/GenBank/DDBJ databases">
        <title>Development of a sustainable strategy for remediation of hydrocarbon-contaminated territories based on the waste exchange concept.</title>
        <authorList>
            <person name="Krivoruchko A."/>
        </authorList>
    </citation>
    <scope>NUCLEOTIDE SEQUENCE</scope>
    <source>
        <strain evidence="1">IEGM 68</strain>
    </source>
</reference>